<dbReference type="Proteomes" id="UP000245870">
    <property type="component" value="Unassembled WGS sequence"/>
</dbReference>
<gene>
    <name evidence="1" type="ORF">C7379_12016</name>
</gene>
<reference evidence="1 2" key="1">
    <citation type="submission" date="2018-05" db="EMBL/GenBank/DDBJ databases">
        <title>Genomic Encyclopedia of Type Strains, Phase IV (KMG-IV): sequencing the most valuable type-strain genomes for metagenomic binning, comparative biology and taxonomic classification.</title>
        <authorList>
            <person name="Goeker M."/>
        </authorList>
    </citation>
    <scope>NUCLEOTIDE SEQUENCE [LARGE SCALE GENOMIC DNA]</scope>
    <source>
        <strain evidence="1 2">DSM 100333</strain>
    </source>
</reference>
<name>A0A2U0U0C1_9BACT</name>
<dbReference type="EMBL" id="QENY01000020">
    <property type="protein sequence ID" value="PVX49322.1"/>
    <property type="molecule type" value="Genomic_DNA"/>
</dbReference>
<keyword evidence="2" id="KW-1185">Reference proteome</keyword>
<sequence>MTAPIRRFVRCRIMILLLFLLPNGYDASTRTTFLHIHKHSFAKTISKNIRMLTDCSTYAASHFIK</sequence>
<evidence type="ECO:0000313" key="1">
    <source>
        <dbReference type="EMBL" id="PVX49322.1"/>
    </source>
</evidence>
<organism evidence="1 2">
    <name type="scientific">Hallella colorans</name>
    <dbReference type="NCBI Taxonomy" id="1703337"/>
    <lineage>
        <taxon>Bacteria</taxon>
        <taxon>Pseudomonadati</taxon>
        <taxon>Bacteroidota</taxon>
        <taxon>Bacteroidia</taxon>
        <taxon>Bacteroidales</taxon>
        <taxon>Prevotellaceae</taxon>
        <taxon>Hallella</taxon>
    </lineage>
</organism>
<accession>A0A2U0U0C1</accession>
<comment type="caution">
    <text evidence="1">The sequence shown here is derived from an EMBL/GenBank/DDBJ whole genome shotgun (WGS) entry which is preliminary data.</text>
</comment>
<protein>
    <submittedName>
        <fullName evidence="1">Uncharacterized protein</fullName>
    </submittedName>
</protein>
<dbReference type="AlphaFoldDB" id="A0A2U0U0C1"/>
<proteinExistence type="predicted"/>
<evidence type="ECO:0000313" key="2">
    <source>
        <dbReference type="Proteomes" id="UP000245870"/>
    </source>
</evidence>